<keyword evidence="1 5" id="KW-0963">Cytoplasm</keyword>
<dbReference type="Pfam" id="PF03652">
    <property type="entry name" value="RuvX"/>
    <property type="match status" value="1"/>
</dbReference>
<comment type="caution">
    <text evidence="7">The sequence shown here is derived from an EMBL/GenBank/DDBJ whole genome shotgun (WGS) entry which is preliminary data.</text>
</comment>
<comment type="subcellular location">
    <subcellularLocation>
        <location evidence="5">Cytoplasm</location>
    </subcellularLocation>
</comment>
<keyword evidence="2 5" id="KW-0690">Ribosome biogenesis</keyword>
<dbReference type="GO" id="GO:0005829">
    <property type="term" value="C:cytosol"/>
    <property type="evidence" value="ECO:0007669"/>
    <property type="project" value="TreeGrafter"/>
</dbReference>
<dbReference type="InterPro" id="IPR006641">
    <property type="entry name" value="YqgF/RNaseH-like_dom"/>
</dbReference>
<dbReference type="InterPro" id="IPR005227">
    <property type="entry name" value="YqgF"/>
</dbReference>
<dbReference type="CDD" id="cd16964">
    <property type="entry name" value="YqgF"/>
    <property type="match status" value="1"/>
</dbReference>
<keyword evidence="4 5" id="KW-0378">Hydrolase</keyword>
<evidence type="ECO:0000256" key="2">
    <source>
        <dbReference type="ARBA" id="ARBA00022517"/>
    </source>
</evidence>
<reference evidence="7" key="1">
    <citation type="journal article" date="2020" name="mSystems">
        <title>Genome- and Community-Level Interaction Insights into Carbon Utilization and Element Cycling Functions of Hydrothermarchaeota in Hydrothermal Sediment.</title>
        <authorList>
            <person name="Zhou Z."/>
            <person name="Liu Y."/>
            <person name="Xu W."/>
            <person name="Pan J."/>
            <person name="Luo Z.H."/>
            <person name="Li M."/>
        </authorList>
    </citation>
    <scope>NUCLEOTIDE SEQUENCE [LARGE SCALE GENOMIC DNA]</scope>
    <source>
        <strain evidence="7">SpSt-754</strain>
    </source>
</reference>
<evidence type="ECO:0000256" key="1">
    <source>
        <dbReference type="ARBA" id="ARBA00022490"/>
    </source>
</evidence>
<protein>
    <recommendedName>
        <fullName evidence="5">Putative pre-16S rRNA nuclease</fullName>
        <ecNumber evidence="5">3.1.-.-</ecNumber>
    </recommendedName>
</protein>
<gene>
    <name evidence="7" type="primary">ruvX</name>
    <name evidence="7" type="ORF">ENV38_03665</name>
</gene>
<dbReference type="SUPFAM" id="SSF53098">
    <property type="entry name" value="Ribonuclease H-like"/>
    <property type="match status" value="1"/>
</dbReference>
<evidence type="ECO:0000256" key="3">
    <source>
        <dbReference type="ARBA" id="ARBA00022722"/>
    </source>
</evidence>
<feature type="domain" description="YqgF/RNase H-like" evidence="6">
    <location>
        <begin position="7"/>
        <end position="106"/>
    </location>
</feature>
<dbReference type="SMART" id="SM00732">
    <property type="entry name" value="YqgFc"/>
    <property type="match status" value="1"/>
</dbReference>
<dbReference type="Gene3D" id="3.30.420.140">
    <property type="entry name" value="YqgF/RNase H-like domain"/>
    <property type="match status" value="1"/>
</dbReference>
<dbReference type="EC" id="3.1.-.-" evidence="5"/>
<dbReference type="GO" id="GO:0016788">
    <property type="term" value="F:hydrolase activity, acting on ester bonds"/>
    <property type="evidence" value="ECO:0007669"/>
    <property type="project" value="UniProtKB-UniRule"/>
</dbReference>
<dbReference type="PANTHER" id="PTHR33317">
    <property type="entry name" value="POLYNUCLEOTIDYL TRANSFERASE, RIBONUCLEASE H-LIKE SUPERFAMILY PROTEIN"/>
    <property type="match status" value="1"/>
</dbReference>
<dbReference type="AlphaFoldDB" id="A0A7V3NTK8"/>
<dbReference type="EMBL" id="DTGD01000137">
    <property type="protein sequence ID" value="HGB35983.1"/>
    <property type="molecule type" value="Genomic_DNA"/>
</dbReference>
<dbReference type="HAMAP" id="MF_00651">
    <property type="entry name" value="Nuclease_YqgF"/>
    <property type="match status" value="1"/>
</dbReference>
<keyword evidence="3 5" id="KW-0540">Nuclease</keyword>
<evidence type="ECO:0000256" key="4">
    <source>
        <dbReference type="ARBA" id="ARBA00022801"/>
    </source>
</evidence>
<evidence type="ECO:0000256" key="5">
    <source>
        <dbReference type="HAMAP-Rule" id="MF_00651"/>
    </source>
</evidence>
<dbReference type="GO" id="GO:0004518">
    <property type="term" value="F:nuclease activity"/>
    <property type="evidence" value="ECO:0007669"/>
    <property type="project" value="UniProtKB-KW"/>
</dbReference>
<dbReference type="InterPro" id="IPR012337">
    <property type="entry name" value="RNaseH-like_sf"/>
</dbReference>
<name>A0A7V3NTK8_UNCW3</name>
<evidence type="ECO:0000313" key="7">
    <source>
        <dbReference type="EMBL" id="HGB35983.1"/>
    </source>
</evidence>
<sequence>MRKVKSGRILAVDYGRKRVGLAWSDEMRVVVSPLKAYDNDENLLNKLVSLITENNVTEVIFGIPLRMSGEEGELAEEIKNFAKELSNKLPNIAICFFDESLTSKDAEALFKSKHGRYPVEKRDKYIIDSYSAAILLEEYLRKDENF</sequence>
<dbReference type="GO" id="GO:0000967">
    <property type="term" value="P:rRNA 5'-end processing"/>
    <property type="evidence" value="ECO:0007669"/>
    <property type="project" value="UniProtKB-UniRule"/>
</dbReference>
<proteinExistence type="inferred from homology"/>
<accession>A0A7V3NTK8</accession>
<evidence type="ECO:0000259" key="6">
    <source>
        <dbReference type="SMART" id="SM00732"/>
    </source>
</evidence>
<dbReference type="NCBIfam" id="TIGR00250">
    <property type="entry name" value="RNAse_H_YqgF"/>
    <property type="match status" value="1"/>
</dbReference>
<organism evidence="7">
    <name type="scientific">candidate division WOR-3 bacterium</name>
    <dbReference type="NCBI Taxonomy" id="2052148"/>
    <lineage>
        <taxon>Bacteria</taxon>
        <taxon>Bacteria division WOR-3</taxon>
    </lineage>
</organism>
<comment type="similarity">
    <text evidence="5">Belongs to the YqgF HJR family.</text>
</comment>
<comment type="function">
    <text evidence="5">Could be a nuclease involved in processing of the 5'-end of pre-16S rRNA.</text>
</comment>
<dbReference type="InterPro" id="IPR037027">
    <property type="entry name" value="YqgF/RNaseH-like_dom_sf"/>
</dbReference>
<dbReference type="PANTHER" id="PTHR33317:SF4">
    <property type="entry name" value="POLYNUCLEOTIDYL TRANSFERASE, RIBONUCLEASE H-LIKE SUPERFAMILY PROTEIN"/>
    <property type="match status" value="1"/>
</dbReference>